<accession>A0A2T9Z5V7</accession>
<feature type="repeat" description="ANK" evidence="1">
    <location>
        <begin position="182"/>
        <end position="214"/>
    </location>
</feature>
<dbReference type="SMART" id="SM00248">
    <property type="entry name" value="ANK"/>
    <property type="match status" value="6"/>
</dbReference>
<dbReference type="InterPro" id="IPR036770">
    <property type="entry name" value="Ankyrin_rpt-contain_sf"/>
</dbReference>
<proteinExistence type="predicted"/>
<dbReference type="OrthoDB" id="194358at2759"/>
<name>A0A2T9Z5V7_9FUNG</name>
<dbReference type="EMBL" id="MBFT01000010">
    <property type="protein sequence ID" value="PVU99962.1"/>
    <property type="molecule type" value="Genomic_DNA"/>
</dbReference>
<dbReference type="InterPro" id="IPR002110">
    <property type="entry name" value="Ankyrin_rpt"/>
</dbReference>
<dbReference type="PANTHER" id="PTHR46224">
    <property type="entry name" value="ANKYRIN REPEAT FAMILY PROTEIN"/>
    <property type="match status" value="1"/>
</dbReference>
<protein>
    <submittedName>
        <fullName evidence="2">Uncharacterized protein</fullName>
    </submittedName>
</protein>
<dbReference type="AlphaFoldDB" id="A0A2T9Z5V7"/>
<dbReference type="STRING" id="61424.A0A2T9Z5V7"/>
<dbReference type="Pfam" id="PF12796">
    <property type="entry name" value="Ank_2"/>
    <property type="match status" value="1"/>
</dbReference>
<keyword evidence="1" id="KW-0040">ANK repeat</keyword>
<dbReference type="Proteomes" id="UP000245699">
    <property type="component" value="Unassembled WGS sequence"/>
</dbReference>
<reference evidence="2 3" key="1">
    <citation type="journal article" date="2018" name="MBio">
        <title>Comparative Genomics Reveals the Core Gene Toolbox for the Fungus-Insect Symbiosis.</title>
        <authorList>
            <person name="Wang Y."/>
            <person name="Stata M."/>
            <person name="Wang W."/>
            <person name="Stajich J.E."/>
            <person name="White M.M."/>
            <person name="Moncalvo J.M."/>
        </authorList>
    </citation>
    <scope>NUCLEOTIDE SEQUENCE [LARGE SCALE GENOMIC DNA]</scope>
    <source>
        <strain evidence="2 3">AUS-77-4</strain>
    </source>
</reference>
<dbReference type="SUPFAM" id="SSF48403">
    <property type="entry name" value="Ankyrin repeat"/>
    <property type="match status" value="1"/>
</dbReference>
<comment type="caution">
    <text evidence="2">The sequence shown here is derived from an EMBL/GenBank/DDBJ whole genome shotgun (WGS) entry which is preliminary data.</text>
</comment>
<evidence type="ECO:0000256" key="1">
    <source>
        <dbReference type="PROSITE-ProRule" id="PRU00023"/>
    </source>
</evidence>
<sequence length="332" mass="38143">MPKDEDLRLPMMKYLVENEKIDLSTSLERTLYFGNLKLLEYVLNHCQITLLEENKVLERIKYNGDVLLKKHVLKLLYKDTELNEMKIFKLIKPTMLEFEEHAQLNHHEFIKYCVNSGITLSGRRMNAVNNAVRHGCYETVRFFLTKIKIFRIHYNALSHGLRQENVDSVRILLRHGADPNTDSGAPLTHASGRGFVETVKCLLDYGADVYARGGLCLKDAITENGADINVNNGRLLELAIDYEENDIVDILLKRKDLVINENPDAFLYGCKYGKLELATIPKFEYKQDLLQKGLLVAIRNGHEQISKLLIDNTNDLDSVIDKKPYQCECGQR</sequence>
<dbReference type="InterPro" id="IPR051616">
    <property type="entry name" value="Cul2-RING_E3_ligase_SR"/>
</dbReference>
<evidence type="ECO:0000313" key="2">
    <source>
        <dbReference type="EMBL" id="PVU99962.1"/>
    </source>
</evidence>
<organism evidence="2 3">
    <name type="scientific">Furculomyces boomerangus</name>
    <dbReference type="NCBI Taxonomy" id="61424"/>
    <lineage>
        <taxon>Eukaryota</taxon>
        <taxon>Fungi</taxon>
        <taxon>Fungi incertae sedis</taxon>
        <taxon>Zoopagomycota</taxon>
        <taxon>Kickxellomycotina</taxon>
        <taxon>Harpellomycetes</taxon>
        <taxon>Harpellales</taxon>
        <taxon>Harpellaceae</taxon>
        <taxon>Furculomyces</taxon>
    </lineage>
</organism>
<evidence type="ECO:0000313" key="3">
    <source>
        <dbReference type="Proteomes" id="UP000245699"/>
    </source>
</evidence>
<gene>
    <name evidence="2" type="ORF">BB559_000218</name>
</gene>
<dbReference type="Gene3D" id="1.25.40.20">
    <property type="entry name" value="Ankyrin repeat-containing domain"/>
    <property type="match status" value="1"/>
</dbReference>
<dbReference type="PANTHER" id="PTHR46224:SF64">
    <property type="entry name" value="IQ MOTIF AND ANKYRIN REPEAT DOMAIN-CONTAINING PROTEIN 1"/>
    <property type="match status" value="1"/>
</dbReference>
<dbReference type="PROSITE" id="PS50088">
    <property type="entry name" value="ANK_REPEAT"/>
    <property type="match status" value="1"/>
</dbReference>
<keyword evidence="3" id="KW-1185">Reference proteome</keyword>